<evidence type="ECO:0000256" key="1">
    <source>
        <dbReference type="SAM" id="MobiDB-lite"/>
    </source>
</evidence>
<evidence type="ECO:0000313" key="3">
    <source>
        <dbReference type="Proteomes" id="UP001472677"/>
    </source>
</evidence>
<protein>
    <submittedName>
        <fullName evidence="2">Uncharacterized protein</fullName>
    </submittedName>
</protein>
<accession>A0ABR2F7K9</accession>
<name>A0ABR2F7K9_9ROSI</name>
<reference evidence="2 3" key="1">
    <citation type="journal article" date="2024" name="G3 (Bethesda)">
        <title>Genome assembly of Hibiscus sabdariffa L. provides insights into metabolisms of medicinal natural products.</title>
        <authorList>
            <person name="Kim T."/>
        </authorList>
    </citation>
    <scope>NUCLEOTIDE SEQUENCE [LARGE SCALE GENOMIC DNA]</scope>
    <source>
        <strain evidence="2">TK-2024</strain>
        <tissue evidence="2">Old leaves</tissue>
    </source>
</reference>
<proteinExistence type="predicted"/>
<organism evidence="2 3">
    <name type="scientific">Hibiscus sabdariffa</name>
    <name type="common">roselle</name>
    <dbReference type="NCBI Taxonomy" id="183260"/>
    <lineage>
        <taxon>Eukaryota</taxon>
        <taxon>Viridiplantae</taxon>
        <taxon>Streptophyta</taxon>
        <taxon>Embryophyta</taxon>
        <taxon>Tracheophyta</taxon>
        <taxon>Spermatophyta</taxon>
        <taxon>Magnoliopsida</taxon>
        <taxon>eudicotyledons</taxon>
        <taxon>Gunneridae</taxon>
        <taxon>Pentapetalae</taxon>
        <taxon>rosids</taxon>
        <taxon>malvids</taxon>
        <taxon>Malvales</taxon>
        <taxon>Malvaceae</taxon>
        <taxon>Malvoideae</taxon>
        <taxon>Hibiscus</taxon>
    </lineage>
</organism>
<gene>
    <name evidence="2" type="ORF">V6N12_029024</name>
</gene>
<sequence>MKINVFRTKKHVADTKDCQAIEATTEFDPDIEVTRLGREYLASLGRTSTESNNEDVHDQTDPETENRLIDMLKQHKKALGWTIADIKGISPAICMHQILLEDDHKPTVDAQRRLNQAMKDVVIIRLPSHPRNNPRQPSVAHMEPLHFEECHSTYATLQLHSRDA</sequence>
<feature type="compositionally biased region" description="Basic and acidic residues" evidence="1">
    <location>
        <begin position="54"/>
        <end position="63"/>
    </location>
</feature>
<feature type="region of interest" description="Disordered" evidence="1">
    <location>
        <begin position="44"/>
        <end position="63"/>
    </location>
</feature>
<evidence type="ECO:0000313" key="2">
    <source>
        <dbReference type="EMBL" id="KAK8572984.1"/>
    </source>
</evidence>
<dbReference type="EMBL" id="JBBPBM010000008">
    <property type="protein sequence ID" value="KAK8572984.1"/>
    <property type="molecule type" value="Genomic_DNA"/>
</dbReference>
<dbReference type="Proteomes" id="UP001472677">
    <property type="component" value="Unassembled WGS sequence"/>
</dbReference>
<comment type="caution">
    <text evidence="2">The sequence shown here is derived from an EMBL/GenBank/DDBJ whole genome shotgun (WGS) entry which is preliminary data.</text>
</comment>
<keyword evidence="3" id="KW-1185">Reference proteome</keyword>